<sequence>MRISSVLSRLIKLNSYHPSPSLGEGLNKRKAAELSAILFILQAAADVKY</sequence>
<reference evidence="1" key="1">
    <citation type="journal article" date="2011" name="PLoS ONE">
        <title>The entomopathogenic bacterial endosymbionts xenorhabdus and photorhabdus: convergent lifestyles from divergent genomes.</title>
        <authorList>
            <person name="Chaston J.M."/>
            <person name="Suen G."/>
            <person name="Tucker S.L."/>
            <person name="Andersen A.W."/>
            <person name="Bhasin A."/>
            <person name="Bode E."/>
            <person name="Bode H.B."/>
            <person name="Brachmann A.O."/>
            <person name="Cowles C.E."/>
            <person name="Cowles K.N."/>
            <person name="Darby C."/>
            <person name="de Leon L."/>
            <person name="Drace K."/>
            <person name="Du Z."/>
            <person name="Givaudan A."/>
            <person name="Herbert Tran E.E."/>
            <person name="Jewell K.A."/>
            <person name="Knack J.J."/>
            <person name="Krasomil-Osterfeld K.C."/>
            <person name="Kukor R."/>
            <person name="Lanois A."/>
            <person name="Latreille P."/>
            <person name="Leimgruber N.K."/>
            <person name="Lipke C.M."/>
            <person name="Liu R."/>
            <person name="Lu X."/>
            <person name="Martens E.C."/>
            <person name="Marri P.R."/>
            <person name="Medigue C."/>
            <person name="Menard M.L."/>
            <person name="Miller N.M."/>
            <person name="Morales-Soto N."/>
            <person name="Norton S."/>
            <person name="Ogier J.C."/>
            <person name="Orchard S.S."/>
            <person name="Park D."/>
            <person name="Park Y."/>
            <person name="Qurollo B.A."/>
            <person name="Sugar D.R."/>
            <person name="Richards G.R."/>
            <person name="Rouy Z."/>
            <person name="Slominski B."/>
            <person name="Slominski K."/>
            <person name="Snyder H."/>
            <person name="Tjaden B.C."/>
            <person name="van der Hoeven R."/>
            <person name="Welch R.D."/>
            <person name="Wheeler C."/>
            <person name="Xiang B."/>
            <person name="Barbazuk B."/>
            <person name="Gaudriault S."/>
            <person name="Goodner B."/>
            <person name="Slater S.C."/>
            <person name="Forst S."/>
            <person name="Goldman B.S."/>
            <person name="Goodrich-Blair H."/>
        </authorList>
    </citation>
    <scope>NUCLEOTIDE SEQUENCE [LARGE SCALE GENOMIC DNA]</scope>
    <source>
        <strain evidence="1">SS-2004</strain>
    </source>
</reference>
<dbReference type="Proteomes" id="UP000002045">
    <property type="component" value="Chromosome"/>
</dbReference>
<accession>D3V5M6</accession>
<dbReference type="HOGENOM" id="CLU_3142269_0_0_6"/>
<gene>
    <name evidence="1" type="ordered locus">XBJ1_3837</name>
</gene>
<evidence type="ECO:0000313" key="1">
    <source>
        <dbReference type="EMBL" id="CBJ82955.1"/>
    </source>
</evidence>
<name>D3V5M6_XENBS</name>
<dbReference type="EMBL" id="FN667741">
    <property type="protein sequence ID" value="CBJ82955.1"/>
    <property type="molecule type" value="Genomic_DNA"/>
</dbReference>
<evidence type="ECO:0000313" key="2">
    <source>
        <dbReference type="Proteomes" id="UP000002045"/>
    </source>
</evidence>
<dbReference type="KEGG" id="xbo:XBJ1_3837"/>
<protein>
    <submittedName>
        <fullName evidence="1">Uncharacterized protein</fullName>
    </submittedName>
</protein>
<dbReference type="AlphaFoldDB" id="D3V5M6"/>
<proteinExistence type="predicted"/>
<organism evidence="1 2">
    <name type="scientific">Xenorhabdus bovienii (strain SS-2004)</name>
    <name type="common">Xenorhabdus nematophila subsp. bovienii</name>
    <dbReference type="NCBI Taxonomy" id="406818"/>
    <lineage>
        <taxon>Bacteria</taxon>
        <taxon>Pseudomonadati</taxon>
        <taxon>Pseudomonadota</taxon>
        <taxon>Gammaproteobacteria</taxon>
        <taxon>Enterobacterales</taxon>
        <taxon>Morganellaceae</taxon>
        <taxon>Xenorhabdus</taxon>
    </lineage>
</organism>